<accession>A0AAV2N4N9</accession>
<feature type="region of interest" description="Disordered" evidence="1">
    <location>
        <begin position="1"/>
        <end position="41"/>
    </location>
</feature>
<dbReference type="EMBL" id="OZ034833">
    <property type="protein sequence ID" value="CAL1674551.1"/>
    <property type="molecule type" value="Genomic_DNA"/>
</dbReference>
<sequence length="237" mass="27434">MLDEEVLPSTSRQNKNKRSVTKEEHESFERSGQEIIEKEKEWTAVKHDKNVKRVKTQEENHAGETTNLPEINMKVEEESDVTIHVTEKGQEEVEQALRKIIKKSRTGNVAKKIVADRQENMVRDREAYVNYDGVLKKISEIDASDFQSRKVEKYKEEYKGDCKVIVKLAKERTLTKRDKVNNKKDECGLPVSINSRSLTCKGVVADWPDSNSNVNMIRELWDAIDDKSDIVRLEKML</sequence>
<feature type="compositionally biased region" description="Basic and acidic residues" evidence="1">
    <location>
        <begin position="20"/>
        <end position="41"/>
    </location>
</feature>
<evidence type="ECO:0000313" key="3">
    <source>
        <dbReference type="Proteomes" id="UP001497644"/>
    </source>
</evidence>
<keyword evidence="3" id="KW-1185">Reference proteome</keyword>
<dbReference type="Proteomes" id="UP001497644">
    <property type="component" value="Chromosome 10"/>
</dbReference>
<evidence type="ECO:0000256" key="1">
    <source>
        <dbReference type="SAM" id="MobiDB-lite"/>
    </source>
</evidence>
<proteinExistence type="predicted"/>
<reference evidence="2" key="1">
    <citation type="submission" date="2024-04" db="EMBL/GenBank/DDBJ databases">
        <authorList>
            <consortium name="Molecular Ecology Group"/>
        </authorList>
    </citation>
    <scope>NUCLEOTIDE SEQUENCE</scope>
</reference>
<dbReference type="AlphaFoldDB" id="A0AAV2N4N9"/>
<organism evidence="2 3">
    <name type="scientific">Lasius platythorax</name>
    <dbReference type="NCBI Taxonomy" id="488582"/>
    <lineage>
        <taxon>Eukaryota</taxon>
        <taxon>Metazoa</taxon>
        <taxon>Ecdysozoa</taxon>
        <taxon>Arthropoda</taxon>
        <taxon>Hexapoda</taxon>
        <taxon>Insecta</taxon>
        <taxon>Pterygota</taxon>
        <taxon>Neoptera</taxon>
        <taxon>Endopterygota</taxon>
        <taxon>Hymenoptera</taxon>
        <taxon>Apocrita</taxon>
        <taxon>Aculeata</taxon>
        <taxon>Formicoidea</taxon>
        <taxon>Formicidae</taxon>
        <taxon>Formicinae</taxon>
        <taxon>Lasius</taxon>
        <taxon>Lasius</taxon>
    </lineage>
</organism>
<protein>
    <submittedName>
        <fullName evidence="2">Uncharacterized protein</fullName>
    </submittedName>
</protein>
<gene>
    <name evidence="2" type="ORF">LPLAT_LOCUS1140</name>
</gene>
<name>A0AAV2N4N9_9HYME</name>
<evidence type="ECO:0000313" key="2">
    <source>
        <dbReference type="EMBL" id="CAL1674551.1"/>
    </source>
</evidence>